<evidence type="ECO:0000256" key="2">
    <source>
        <dbReference type="SAM" id="SignalP"/>
    </source>
</evidence>
<organism evidence="3 4">
    <name type="scientific">Brassicogethes aeneus</name>
    <name type="common">Rape pollen beetle</name>
    <name type="synonym">Meligethes aeneus</name>
    <dbReference type="NCBI Taxonomy" id="1431903"/>
    <lineage>
        <taxon>Eukaryota</taxon>
        <taxon>Metazoa</taxon>
        <taxon>Ecdysozoa</taxon>
        <taxon>Arthropoda</taxon>
        <taxon>Hexapoda</taxon>
        <taxon>Insecta</taxon>
        <taxon>Pterygota</taxon>
        <taxon>Neoptera</taxon>
        <taxon>Endopterygota</taxon>
        <taxon>Coleoptera</taxon>
        <taxon>Polyphaga</taxon>
        <taxon>Cucujiformia</taxon>
        <taxon>Nitidulidae</taxon>
        <taxon>Meligethinae</taxon>
        <taxon>Brassicogethes</taxon>
    </lineage>
</organism>
<feature type="chain" id="PRO_5040179045" evidence="2">
    <location>
        <begin position="24"/>
        <end position="1591"/>
    </location>
</feature>
<evidence type="ECO:0000313" key="3">
    <source>
        <dbReference type="EMBL" id="CAH0552186.1"/>
    </source>
</evidence>
<accession>A0A9P0B1T3</accession>
<protein>
    <submittedName>
        <fullName evidence="3">Uncharacterized protein</fullName>
    </submittedName>
</protein>
<feature type="compositionally biased region" description="Low complexity" evidence="1">
    <location>
        <begin position="705"/>
        <end position="719"/>
    </location>
</feature>
<dbReference type="OrthoDB" id="6382824at2759"/>
<keyword evidence="2" id="KW-0732">Signal</keyword>
<feature type="compositionally biased region" description="Polar residues" evidence="1">
    <location>
        <begin position="454"/>
        <end position="476"/>
    </location>
</feature>
<dbReference type="EMBL" id="OV121133">
    <property type="protein sequence ID" value="CAH0552186.1"/>
    <property type="molecule type" value="Genomic_DNA"/>
</dbReference>
<feature type="region of interest" description="Disordered" evidence="1">
    <location>
        <begin position="662"/>
        <end position="727"/>
    </location>
</feature>
<feature type="compositionally biased region" description="Pro residues" evidence="1">
    <location>
        <begin position="488"/>
        <end position="497"/>
    </location>
</feature>
<feature type="compositionally biased region" description="Basic residues" evidence="1">
    <location>
        <begin position="1214"/>
        <end position="1224"/>
    </location>
</feature>
<dbReference type="Proteomes" id="UP001154078">
    <property type="component" value="Chromosome 2"/>
</dbReference>
<proteinExistence type="predicted"/>
<evidence type="ECO:0000313" key="4">
    <source>
        <dbReference type="Proteomes" id="UP001154078"/>
    </source>
</evidence>
<feature type="signal peptide" evidence="2">
    <location>
        <begin position="1"/>
        <end position="23"/>
    </location>
</feature>
<evidence type="ECO:0000256" key="1">
    <source>
        <dbReference type="SAM" id="MobiDB-lite"/>
    </source>
</evidence>
<feature type="compositionally biased region" description="Polar residues" evidence="1">
    <location>
        <begin position="960"/>
        <end position="980"/>
    </location>
</feature>
<sequence>MILRNARCILVIHLLYLLIAIEAQNARSYDTNDWIPITPSSKEKDIVVEQKKATGRVLNLDAPPQQKFFPDDEYRKKEKFLRDLPFPKNRQPIRQHKPRYERPYKFEQSYKAKPNVNNMPFAVEQPPPPVNQPQVLQQPPPYQAPQFLYKQQYNPNYLNPNQNYQEYQQYLPFNQSLYQTINPVGINQEFLASIQNAKPLESFQQQVPVSSTTTPKGVDIEKETVQLLYVPLENLKNNQLVSQDTQNVYRTAPSPQQQQHYPQQTSRLAAIEKDFIRQALEAQRLQEEIRNGRPLYFQSTTPKPKKRKAHQPPLAVYMGSNRPEAEIADVLDLLKDAKTIAVQDNFRPDSPKVFIGPSTLNPPDGYSKFPLPYLNSIEGNRIERKIEQLPFFVAPLSYKTPDGYSKIPLPSPHVGSVVVSTKDELHDKNTPARPQVVKNVNQYQYLDKPQYHQYIQNTPAPSPQKVNNNEQYTNPRTPEEVKQSYPVPARPQSPQLPPTLLEPVRQAYTLNQDESVKEQNIYPSSPRPTEYDIPSRSTTSPQITIDNFGQYHIPVSTLTPQLQEINRYSSTPQTQTQSFNLSDKVKASFEATPKPVAQSNNDANYEALSTNPNPIQSYNVNPLELAINRFELEQINSQLLDKQNQPQSSVYYDESFSASTPRYENNYDTVTTPKTKRRKPSRQPIRTTPTYDNTRYTVNEDYVAQRSTTPRTSTTNQPTINYRQSTASSEIENIPSKVYKLAPQEHPVYTENRPSVNQHLLNRETLDQHILNSYLSSEEAANNKAEQPTDIPSVEPLSREENQNADNDAQILSGYISNLQDQSVRALLVPNLLVPTTEQLKEMSSTAKYEPVTTPVEIPRTTEEPQIETTTRFRRNRGRVRGNSGKYSTTTSTPRRTVSRGRRPSHRITTEKAVTTTDKVNDYTRRSLTNTEIIKSRFRTRGRTTTTTENQNKIFKQPELQSGFQASSANGEPDSYTQFERTSDEQKIITVKPESAIKDYHQVYNLPVQGKLNYDNTPQPVVDIKITHPIDSDIITKPTKDSQYVQIHSGDRGRNSEEATRSPVRVRGRTRAKTRFPSTTTTTTEKTQGQEEFYGFFRQPDFNKPKVEEQQPIIEFQSTNAPIQYSSSYLSSPQPKTVYNEEFVAKGYSTERSELSSPVHFIGEIRPKYYPQAQYEESKLSIATAEQDPMTTERFTSRVTVQSNDNEVNSYTTKRGRTRSRGNTHYRLPETLTSPKDDAEVEGGNYPASFFSNKPSLTEEPFQITIDPLQEDMEDQSPHSSIYSHNYVKPDSDWVEASAVPILNGLPSDDKPTEEPVALPMVNTETSTDEQPVTTDEINESNKDMSDFLTEINQMVKEASLETTTQVVEVKPMKKKGRRRGVWKLVRHKPLDQFQTAESQNYKSVLNTIERVNKKNIEYQPIQRQRSTTEQSSEDSEEIVTTEYTINKIVSEEPITTTAAPTEGSLFDTLYDMFDLQIDGKTTTTEVNTEVPDDVTTTTIIPNFPQEITEEPATTTLNTTSTEAVEESTTILPNTVESWETTPKIEAKTTFDVDPWEMKAVKTSTSTEVSHETEICYKGRCVKSLNRKTRS</sequence>
<name>A0A9P0B1T3_BRAAE</name>
<feature type="compositionally biased region" description="Basic residues" evidence="1">
    <location>
        <begin position="1064"/>
        <end position="1074"/>
    </location>
</feature>
<feature type="region of interest" description="Disordered" evidence="1">
    <location>
        <begin position="1208"/>
        <end position="1241"/>
    </location>
</feature>
<feature type="compositionally biased region" description="Basic and acidic residues" evidence="1">
    <location>
        <begin position="1049"/>
        <end position="1060"/>
    </location>
</feature>
<feature type="region of interest" description="Disordered" evidence="1">
    <location>
        <begin position="1041"/>
        <end position="1086"/>
    </location>
</feature>
<feature type="region of interest" description="Disordered" evidence="1">
    <location>
        <begin position="878"/>
        <end position="907"/>
    </location>
</feature>
<keyword evidence="4" id="KW-1185">Reference proteome</keyword>
<reference evidence="3" key="1">
    <citation type="submission" date="2021-12" db="EMBL/GenBank/DDBJ databases">
        <authorList>
            <person name="King R."/>
        </authorList>
    </citation>
    <scope>NUCLEOTIDE SEQUENCE</scope>
</reference>
<feature type="region of interest" description="Disordered" evidence="1">
    <location>
        <begin position="515"/>
        <end position="537"/>
    </location>
</feature>
<gene>
    <name evidence="3" type="ORF">MELIAE_LOCUS4619</name>
</gene>
<feature type="compositionally biased region" description="Polar residues" evidence="1">
    <location>
        <begin position="685"/>
        <end position="697"/>
    </location>
</feature>
<feature type="compositionally biased region" description="Basic residues" evidence="1">
    <location>
        <begin position="897"/>
        <end position="906"/>
    </location>
</feature>
<feature type="region of interest" description="Disordered" evidence="1">
    <location>
        <begin position="960"/>
        <end position="983"/>
    </location>
</feature>
<feature type="region of interest" description="Disordered" evidence="1">
    <location>
        <begin position="454"/>
        <end position="499"/>
    </location>
</feature>